<dbReference type="GeneID" id="20236046"/>
<protein>
    <submittedName>
        <fullName evidence="2">Uncharacterized protein</fullName>
    </submittedName>
</protein>
<reference evidence="2 3" key="1">
    <citation type="journal article" date="2013" name="Nature">
        <title>Insights into bilaterian evolution from three spiralian genomes.</title>
        <authorList>
            <person name="Simakov O."/>
            <person name="Marletaz F."/>
            <person name="Cho S.J."/>
            <person name="Edsinger-Gonzales E."/>
            <person name="Havlak P."/>
            <person name="Hellsten U."/>
            <person name="Kuo D.H."/>
            <person name="Larsson T."/>
            <person name="Lv J."/>
            <person name="Arendt D."/>
            <person name="Savage R."/>
            <person name="Osoegawa K."/>
            <person name="de Jong P."/>
            <person name="Grimwood J."/>
            <person name="Chapman J.A."/>
            <person name="Shapiro H."/>
            <person name="Aerts A."/>
            <person name="Otillar R.P."/>
            <person name="Terry A.Y."/>
            <person name="Boore J.L."/>
            <person name="Grigoriev I.V."/>
            <person name="Lindberg D.R."/>
            <person name="Seaver E.C."/>
            <person name="Weisblat D.A."/>
            <person name="Putnam N.H."/>
            <person name="Rokhsar D.S."/>
        </authorList>
    </citation>
    <scope>NUCLEOTIDE SEQUENCE [LARGE SCALE GENOMIC DNA]</scope>
</reference>
<feature type="region of interest" description="Disordered" evidence="1">
    <location>
        <begin position="1"/>
        <end position="55"/>
    </location>
</feature>
<proteinExistence type="predicted"/>
<dbReference type="Proteomes" id="UP000030746">
    <property type="component" value="Unassembled WGS sequence"/>
</dbReference>
<accession>V4ACX8</accession>
<dbReference type="EMBL" id="KB202283">
    <property type="protein sequence ID" value="ESO91186.1"/>
    <property type="molecule type" value="Genomic_DNA"/>
</dbReference>
<dbReference type="KEGG" id="lgi:LOTGIDRAFT_153614"/>
<organism evidence="2 3">
    <name type="scientific">Lottia gigantea</name>
    <name type="common">Giant owl limpet</name>
    <dbReference type="NCBI Taxonomy" id="225164"/>
    <lineage>
        <taxon>Eukaryota</taxon>
        <taxon>Metazoa</taxon>
        <taxon>Spiralia</taxon>
        <taxon>Lophotrochozoa</taxon>
        <taxon>Mollusca</taxon>
        <taxon>Gastropoda</taxon>
        <taxon>Patellogastropoda</taxon>
        <taxon>Lottioidea</taxon>
        <taxon>Lottiidae</taxon>
        <taxon>Lottia</taxon>
    </lineage>
</organism>
<dbReference type="CTD" id="20236046"/>
<sequence>MEGIQARIKATYRTNRGMPMRQRRQGRGPQNNKDDSIVGDGKGLDVGTKSQGDGVVDDMKELLERHTKLNKTTSTQQMTINNKGNNQQLNLNEEEESSLCVQMIADHTYSVNISTLDKYQIEGVTSAAEIYRQFLITKPSLYFQELNLPGNNITQQVPEKKPKSKVVRIIHSMRKSMRSMMGRPKQ</sequence>
<evidence type="ECO:0000313" key="3">
    <source>
        <dbReference type="Proteomes" id="UP000030746"/>
    </source>
</evidence>
<evidence type="ECO:0000313" key="2">
    <source>
        <dbReference type="EMBL" id="ESO91186.1"/>
    </source>
</evidence>
<keyword evidence="3" id="KW-1185">Reference proteome</keyword>
<gene>
    <name evidence="2" type="ORF">LOTGIDRAFT_153614</name>
</gene>
<name>V4ACX8_LOTGI</name>
<dbReference type="AlphaFoldDB" id="V4ACX8"/>
<dbReference type="RefSeq" id="XP_009057891.1">
    <property type="nucleotide sequence ID" value="XM_009059643.1"/>
</dbReference>
<dbReference type="HOGENOM" id="CLU_1456015_0_0_1"/>
<evidence type="ECO:0000256" key="1">
    <source>
        <dbReference type="SAM" id="MobiDB-lite"/>
    </source>
</evidence>